<reference evidence="1 2" key="1">
    <citation type="submission" date="2023-08" db="EMBL/GenBank/DDBJ databases">
        <authorList>
            <person name="Joshi A."/>
            <person name="Thite S."/>
        </authorList>
    </citation>
    <scope>NUCLEOTIDE SEQUENCE [LARGE SCALE GENOMIC DNA]</scope>
    <source>
        <strain evidence="1 2">1E1</strain>
    </source>
</reference>
<evidence type="ECO:0000313" key="1">
    <source>
        <dbReference type="EMBL" id="MDP4530165.1"/>
    </source>
</evidence>
<dbReference type="Pfam" id="PF01963">
    <property type="entry name" value="TraB_PrgY_gumN"/>
    <property type="match status" value="1"/>
</dbReference>
<organism evidence="1 2">
    <name type="scientific">Alkalimonas delamerensis</name>
    <dbReference type="NCBI Taxonomy" id="265981"/>
    <lineage>
        <taxon>Bacteria</taxon>
        <taxon>Pseudomonadati</taxon>
        <taxon>Pseudomonadota</taxon>
        <taxon>Gammaproteobacteria</taxon>
        <taxon>Alkalimonas</taxon>
    </lineage>
</organism>
<dbReference type="EMBL" id="JAUZVY010000006">
    <property type="protein sequence ID" value="MDP4530165.1"/>
    <property type="molecule type" value="Genomic_DNA"/>
</dbReference>
<gene>
    <name evidence="1" type="ORF">Q3O59_14140</name>
</gene>
<dbReference type="CDD" id="cd14789">
    <property type="entry name" value="Tiki"/>
    <property type="match status" value="1"/>
</dbReference>
<dbReference type="RefSeq" id="WP_305946203.1">
    <property type="nucleotide sequence ID" value="NZ_JAUZVY010000006.1"/>
</dbReference>
<keyword evidence="2" id="KW-1185">Reference proteome</keyword>
<accession>A0ABT9GT51</accession>
<sequence length="296" mass="33897">MRSAQIWSRLAHFVMVSASLLPLWLQAESVVWKVSKEQDYLYLAGTVVMLPERDFALPSSIEAAYNKTNRLILEVQQLQSSDAQSTLAVLQALHYSQGQQLLPQLTAATRQQLQQHLLTAAVDLQQLNDYKPAMLMVQLLAIEKQRLQLSGFTVAEHLAAWAEKEGRAIEHLESFDQQLQWLTDLGQGHEEAFIRAALLQAERFAKDYHRQLDAWQRGDLQQLTPILRWLQQNDPNSYQALFCKRQQQWVEQIEAFFGNGYRELVLLDLLHLAGEQGVLAQLQARGYLLEPLIISN</sequence>
<dbReference type="PANTHER" id="PTHR40590">
    <property type="entry name" value="CYTOPLASMIC PROTEIN-RELATED"/>
    <property type="match status" value="1"/>
</dbReference>
<dbReference type="PANTHER" id="PTHR40590:SF1">
    <property type="entry name" value="CYTOPLASMIC PROTEIN"/>
    <property type="match status" value="1"/>
</dbReference>
<evidence type="ECO:0000313" key="2">
    <source>
        <dbReference type="Proteomes" id="UP001236258"/>
    </source>
</evidence>
<dbReference type="Proteomes" id="UP001236258">
    <property type="component" value="Unassembled WGS sequence"/>
</dbReference>
<dbReference type="InterPro" id="IPR047111">
    <property type="entry name" value="YbaP-like"/>
</dbReference>
<dbReference type="InterPro" id="IPR002816">
    <property type="entry name" value="TraB/PrgY/GumN_fam"/>
</dbReference>
<proteinExistence type="predicted"/>
<name>A0ABT9GT51_9GAMM</name>
<comment type="caution">
    <text evidence="1">The sequence shown here is derived from an EMBL/GenBank/DDBJ whole genome shotgun (WGS) entry which is preliminary data.</text>
</comment>
<protein>
    <submittedName>
        <fullName evidence="1">TraB/GumN family protein</fullName>
    </submittedName>
</protein>